<name>A0ABD5SLR7_9EURY</name>
<sequence length="81" mass="8591">MDETFICEECRESVNEQASTCPHCGYDPGSEMKSQAKWRLGVGALLCLTIVGGVVGIPLVVSGLRHSSRAEKETPATPAQG</sequence>
<comment type="caution">
    <text evidence="2">The sequence shown here is derived from an EMBL/GenBank/DDBJ whole genome shotgun (WGS) entry which is preliminary data.</text>
</comment>
<dbReference type="AlphaFoldDB" id="A0ABD5SLR7"/>
<keyword evidence="3" id="KW-1185">Reference proteome</keyword>
<evidence type="ECO:0000313" key="3">
    <source>
        <dbReference type="Proteomes" id="UP001596383"/>
    </source>
</evidence>
<proteinExistence type="predicted"/>
<keyword evidence="1" id="KW-0472">Membrane</keyword>
<keyword evidence="1" id="KW-1133">Transmembrane helix</keyword>
<feature type="transmembrane region" description="Helical" evidence="1">
    <location>
        <begin position="40"/>
        <end position="61"/>
    </location>
</feature>
<evidence type="ECO:0008006" key="4">
    <source>
        <dbReference type="Google" id="ProtNLM"/>
    </source>
</evidence>
<gene>
    <name evidence="2" type="ORF">ACFQE6_13775</name>
</gene>
<evidence type="ECO:0000313" key="2">
    <source>
        <dbReference type="EMBL" id="MFC6766018.1"/>
    </source>
</evidence>
<dbReference type="EMBL" id="JBHSWV010000210">
    <property type="protein sequence ID" value="MFC6766018.1"/>
    <property type="molecule type" value="Genomic_DNA"/>
</dbReference>
<dbReference type="Proteomes" id="UP001596383">
    <property type="component" value="Unassembled WGS sequence"/>
</dbReference>
<organism evidence="2 3">
    <name type="scientific">Natrinema soli</name>
    <dbReference type="NCBI Taxonomy" id="1930624"/>
    <lineage>
        <taxon>Archaea</taxon>
        <taxon>Methanobacteriati</taxon>
        <taxon>Methanobacteriota</taxon>
        <taxon>Stenosarchaea group</taxon>
        <taxon>Halobacteria</taxon>
        <taxon>Halobacteriales</taxon>
        <taxon>Natrialbaceae</taxon>
        <taxon>Natrinema</taxon>
    </lineage>
</organism>
<evidence type="ECO:0000256" key="1">
    <source>
        <dbReference type="SAM" id="Phobius"/>
    </source>
</evidence>
<protein>
    <recommendedName>
        <fullName evidence="4">Zinc ribbon domain-containing protein</fullName>
    </recommendedName>
</protein>
<dbReference type="RefSeq" id="WP_273739008.1">
    <property type="nucleotide sequence ID" value="NZ_JAQIVI010000210.1"/>
</dbReference>
<reference evidence="2 3" key="1">
    <citation type="journal article" date="2019" name="Int. J. Syst. Evol. Microbiol.">
        <title>The Global Catalogue of Microorganisms (GCM) 10K type strain sequencing project: providing services to taxonomists for standard genome sequencing and annotation.</title>
        <authorList>
            <consortium name="The Broad Institute Genomics Platform"/>
            <consortium name="The Broad Institute Genome Sequencing Center for Infectious Disease"/>
            <person name="Wu L."/>
            <person name="Ma J."/>
        </authorList>
    </citation>
    <scope>NUCLEOTIDE SEQUENCE [LARGE SCALE GENOMIC DNA]</scope>
    <source>
        <strain evidence="2 3">LMG 29247</strain>
    </source>
</reference>
<keyword evidence="1" id="KW-0812">Transmembrane</keyword>
<accession>A0ABD5SLR7</accession>